<dbReference type="AlphaFoldDB" id="A0A5N5WSN0"/>
<evidence type="ECO:0000313" key="2">
    <source>
        <dbReference type="Proteomes" id="UP000326565"/>
    </source>
</evidence>
<protein>
    <submittedName>
        <fullName evidence="1">Uncharacterized protein</fullName>
    </submittedName>
</protein>
<sequence length="150" mass="16640">MFWRDLPGVSCLSKHPRLAVTADQIKRPFSRVETQSKPLSRQPLLVLNVVLAFLQDGKHAYAEWRRELLKIEAQLGVPHDLAGLQSLGYFSVSYDFNKISADLAVVVKGVAEIELAVVTIMEHAKGFQRLADLSEKTEMASTKHGIAEVG</sequence>
<reference evidence="1 2" key="1">
    <citation type="submission" date="2019-04" db="EMBL/GenBank/DDBJ databases">
        <title>Friends and foes A comparative genomics study of 23 Aspergillus species from section Flavi.</title>
        <authorList>
            <consortium name="DOE Joint Genome Institute"/>
            <person name="Kjaerbolling I."/>
            <person name="Vesth T."/>
            <person name="Frisvad J.C."/>
            <person name="Nybo J.L."/>
            <person name="Theobald S."/>
            <person name="Kildgaard S."/>
            <person name="Isbrandt T."/>
            <person name="Kuo A."/>
            <person name="Sato A."/>
            <person name="Lyhne E.K."/>
            <person name="Kogle M.E."/>
            <person name="Wiebenga A."/>
            <person name="Kun R.S."/>
            <person name="Lubbers R.J."/>
            <person name="Makela M.R."/>
            <person name="Barry K."/>
            <person name="Chovatia M."/>
            <person name="Clum A."/>
            <person name="Daum C."/>
            <person name="Haridas S."/>
            <person name="He G."/>
            <person name="LaButti K."/>
            <person name="Lipzen A."/>
            <person name="Mondo S."/>
            <person name="Riley R."/>
            <person name="Salamov A."/>
            <person name="Simmons B.A."/>
            <person name="Magnuson J.K."/>
            <person name="Henrissat B."/>
            <person name="Mortensen U.H."/>
            <person name="Larsen T.O."/>
            <person name="Devries R.P."/>
            <person name="Grigoriev I.V."/>
            <person name="Machida M."/>
            <person name="Baker S.E."/>
            <person name="Andersen M.R."/>
        </authorList>
    </citation>
    <scope>NUCLEOTIDE SEQUENCE [LARGE SCALE GENOMIC DNA]</scope>
    <source>
        <strain evidence="1 2">CBS 151.66</strain>
    </source>
</reference>
<name>A0A5N5WSN0_9EURO</name>
<dbReference type="EMBL" id="ML732313">
    <property type="protein sequence ID" value="KAB8070122.1"/>
    <property type="molecule type" value="Genomic_DNA"/>
</dbReference>
<accession>A0A5N5WSN0</accession>
<evidence type="ECO:0000313" key="1">
    <source>
        <dbReference type="EMBL" id="KAB8070122.1"/>
    </source>
</evidence>
<proteinExistence type="predicted"/>
<keyword evidence="2" id="KW-1185">Reference proteome</keyword>
<organism evidence="1 2">
    <name type="scientific">Aspergillus leporis</name>
    <dbReference type="NCBI Taxonomy" id="41062"/>
    <lineage>
        <taxon>Eukaryota</taxon>
        <taxon>Fungi</taxon>
        <taxon>Dikarya</taxon>
        <taxon>Ascomycota</taxon>
        <taxon>Pezizomycotina</taxon>
        <taxon>Eurotiomycetes</taxon>
        <taxon>Eurotiomycetidae</taxon>
        <taxon>Eurotiales</taxon>
        <taxon>Aspergillaceae</taxon>
        <taxon>Aspergillus</taxon>
        <taxon>Aspergillus subgen. Circumdati</taxon>
    </lineage>
</organism>
<dbReference type="OrthoDB" id="2830640at2759"/>
<gene>
    <name evidence="1" type="ORF">BDV29DRAFT_160745</name>
</gene>
<dbReference type="Proteomes" id="UP000326565">
    <property type="component" value="Unassembled WGS sequence"/>
</dbReference>